<proteinExistence type="inferred from homology"/>
<dbReference type="RefSeq" id="XP_046065658.1">
    <property type="nucleotide sequence ID" value="XM_046221254.1"/>
</dbReference>
<dbReference type="PANTHER" id="PTHR11991:SF0">
    <property type="entry name" value="TRANSLATIONALLY-CONTROLLED TUMOR PROTEIN"/>
    <property type="match status" value="1"/>
</dbReference>
<comment type="similarity">
    <text evidence="2">Belongs to the TCTP family.</text>
</comment>
<dbReference type="InterPro" id="IPR018105">
    <property type="entry name" value="Translational_control_tumour_p"/>
</dbReference>
<organism evidence="4 5">
    <name type="scientific">Talaromyces proteolyticus</name>
    <dbReference type="NCBI Taxonomy" id="1131652"/>
    <lineage>
        <taxon>Eukaryota</taxon>
        <taxon>Fungi</taxon>
        <taxon>Dikarya</taxon>
        <taxon>Ascomycota</taxon>
        <taxon>Pezizomycotina</taxon>
        <taxon>Eurotiomycetes</taxon>
        <taxon>Eurotiomycetidae</taxon>
        <taxon>Eurotiales</taxon>
        <taxon>Trichocomaceae</taxon>
        <taxon>Talaromyces</taxon>
        <taxon>Talaromyces sect. Bacilispori</taxon>
    </lineage>
</organism>
<keyword evidence="5" id="KW-1185">Reference proteome</keyword>
<dbReference type="EMBL" id="JAJTJA010000015">
    <property type="protein sequence ID" value="KAH8689304.1"/>
    <property type="molecule type" value="Genomic_DNA"/>
</dbReference>
<evidence type="ECO:0000259" key="3">
    <source>
        <dbReference type="PROSITE" id="PS51797"/>
    </source>
</evidence>
<evidence type="ECO:0000256" key="1">
    <source>
        <dbReference type="ARBA" id="ARBA00014759"/>
    </source>
</evidence>
<dbReference type="SUPFAM" id="SSF51316">
    <property type="entry name" value="Mss4-like"/>
    <property type="match status" value="1"/>
</dbReference>
<evidence type="ECO:0000313" key="4">
    <source>
        <dbReference type="EMBL" id="KAH8689304.1"/>
    </source>
</evidence>
<feature type="domain" description="TCTP" evidence="3">
    <location>
        <begin position="1"/>
        <end position="158"/>
    </location>
</feature>
<reference evidence="4" key="1">
    <citation type="submission" date="2021-12" db="EMBL/GenBank/DDBJ databases">
        <title>Convergent genome expansion in fungi linked to evolution of root-endophyte symbiosis.</title>
        <authorList>
            <consortium name="DOE Joint Genome Institute"/>
            <person name="Ke Y.-H."/>
            <person name="Bonito G."/>
            <person name="Liao H.-L."/>
            <person name="Looney B."/>
            <person name="Rojas-Flechas A."/>
            <person name="Nash J."/>
            <person name="Hameed K."/>
            <person name="Schadt C."/>
            <person name="Martin F."/>
            <person name="Crous P.W."/>
            <person name="Miettinen O."/>
            <person name="Magnuson J.K."/>
            <person name="Labbe J."/>
            <person name="Jacobson D."/>
            <person name="Doktycz M.J."/>
            <person name="Veneault-Fourrey C."/>
            <person name="Kuo A."/>
            <person name="Mondo S."/>
            <person name="Calhoun S."/>
            <person name="Riley R."/>
            <person name="Ohm R."/>
            <person name="LaButti K."/>
            <person name="Andreopoulos B."/>
            <person name="Pangilinan J."/>
            <person name="Nolan M."/>
            <person name="Tritt A."/>
            <person name="Clum A."/>
            <person name="Lipzen A."/>
            <person name="Daum C."/>
            <person name="Barry K."/>
            <person name="Grigoriev I.V."/>
            <person name="Vilgalys R."/>
        </authorList>
    </citation>
    <scope>NUCLEOTIDE SEQUENCE</scope>
    <source>
        <strain evidence="4">PMI_201</strain>
    </source>
</reference>
<dbReference type="Proteomes" id="UP001201262">
    <property type="component" value="Unassembled WGS sequence"/>
</dbReference>
<comment type="caution">
    <text evidence="4">The sequence shown here is derived from an EMBL/GenBank/DDBJ whole genome shotgun (WGS) entry which is preliminary data.</text>
</comment>
<dbReference type="InterPro" id="IPR011057">
    <property type="entry name" value="Mss4-like_sf"/>
</dbReference>
<dbReference type="InterPro" id="IPR011323">
    <property type="entry name" value="Mss4/transl-control_tumour"/>
</dbReference>
<accession>A0AAD4KH11</accession>
<dbReference type="GO" id="GO:0005737">
    <property type="term" value="C:cytoplasm"/>
    <property type="evidence" value="ECO:0007669"/>
    <property type="project" value="TreeGrafter"/>
</dbReference>
<sequence>MQDIVGLHNDEIMNGIFTLKEVDSVVYEVDCMMVDKEVLAEDRTTVTSVKVNNVVECFRLHEIFFDKKGYLTYLMDYMKSIEKALEGNNATADEISVFKTNSRQFGQKRLLRNLMNINSIWVKIWTRTACKVVLMRNREDGVTPYVSLWKHGLLEKTD</sequence>
<dbReference type="Gene3D" id="2.170.150.10">
    <property type="entry name" value="Metal Binding Protein, Guanine Nucleotide Exchange Factor, Chain A"/>
    <property type="match status" value="1"/>
</dbReference>
<dbReference type="PANTHER" id="PTHR11991">
    <property type="entry name" value="TRANSLATIONALLY CONTROLLED TUMOR PROTEIN-RELATED"/>
    <property type="match status" value="1"/>
</dbReference>
<evidence type="ECO:0000313" key="5">
    <source>
        <dbReference type="Proteomes" id="UP001201262"/>
    </source>
</evidence>
<dbReference type="Pfam" id="PF00838">
    <property type="entry name" value="TCTP"/>
    <property type="match status" value="1"/>
</dbReference>
<evidence type="ECO:0000256" key="2">
    <source>
        <dbReference type="PROSITE-ProRule" id="PRU01133"/>
    </source>
</evidence>
<name>A0AAD4KH11_9EURO</name>
<dbReference type="AlphaFoldDB" id="A0AAD4KH11"/>
<dbReference type="PROSITE" id="PS51797">
    <property type="entry name" value="TCTP_3"/>
    <property type="match status" value="1"/>
</dbReference>
<dbReference type="GO" id="GO:0005509">
    <property type="term" value="F:calcium ion binding"/>
    <property type="evidence" value="ECO:0007669"/>
    <property type="project" value="TreeGrafter"/>
</dbReference>
<dbReference type="GeneID" id="70251541"/>
<protein>
    <recommendedName>
        <fullName evidence="1">Translationally-controlled tumor protein homolog</fullName>
    </recommendedName>
</protein>
<dbReference type="InterPro" id="IPR034737">
    <property type="entry name" value="TCTP"/>
</dbReference>
<gene>
    <name evidence="4" type="ORF">BGW36DRAFT_433311</name>
</gene>